<dbReference type="SUPFAM" id="SSF56322">
    <property type="entry name" value="ADC synthase"/>
    <property type="match status" value="1"/>
</dbReference>
<dbReference type="PRINTS" id="PR00095">
    <property type="entry name" value="ANTSNTHASEI"/>
</dbReference>
<dbReference type="GO" id="GO:0009396">
    <property type="term" value="P:folic acid-containing compound biosynthetic process"/>
    <property type="evidence" value="ECO:0007669"/>
    <property type="project" value="InterPro"/>
</dbReference>
<dbReference type="InterPro" id="IPR019999">
    <property type="entry name" value="Anth_synth_I-like"/>
</dbReference>
<organism evidence="5 6">
    <name type="scientific">Candidatus Thiodiazotropha endolucinida</name>
    <dbReference type="NCBI Taxonomy" id="1655433"/>
    <lineage>
        <taxon>Bacteria</taxon>
        <taxon>Pseudomonadati</taxon>
        <taxon>Pseudomonadota</taxon>
        <taxon>Gammaproteobacteria</taxon>
        <taxon>Chromatiales</taxon>
        <taxon>Sedimenticolaceae</taxon>
        <taxon>Candidatus Thiodiazotropha</taxon>
    </lineage>
</organism>
<evidence type="ECO:0000259" key="3">
    <source>
        <dbReference type="Pfam" id="PF00425"/>
    </source>
</evidence>
<reference evidence="5 6" key="1">
    <citation type="submission" date="2016-06" db="EMBL/GenBank/DDBJ databases">
        <title>Genome sequence of endosymbiont of Candidatus Endolucinida thiodiazotropha.</title>
        <authorList>
            <person name="Poehlein A."/>
            <person name="Koenig S."/>
            <person name="Heiden S.E."/>
            <person name="Thuermer A."/>
            <person name="Voget S."/>
            <person name="Daniel R."/>
            <person name="Markert S."/>
            <person name="Gros O."/>
            <person name="Schweder T."/>
        </authorList>
    </citation>
    <scope>NUCLEOTIDE SEQUENCE [LARGE SCALE GENOMIC DNA]</scope>
    <source>
        <strain evidence="5 6">COS</strain>
    </source>
</reference>
<proteinExistence type="predicted"/>
<dbReference type="GO" id="GO:0000162">
    <property type="term" value="P:L-tryptophan biosynthetic process"/>
    <property type="evidence" value="ECO:0007669"/>
    <property type="project" value="TreeGrafter"/>
</dbReference>
<dbReference type="EC" id="2.6.1.85" evidence="1"/>
<keyword evidence="2 5" id="KW-0808">Transferase</keyword>
<dbReference type="GO" id="GO:0046820">
    <property type="term" value="F:4-amino-4-deoxychorismate synthase activity"/>
    <property type="evidence" value="ECO:0007669"/>
    <property type="project" value="UniProtKB-EC"/>
</dbReference>
<accession>A0A7Z0VJR5</accession>
<dbReference type="Pfam" id="PF04715">
    <property type="entry name" value="Anth_synt_I_N"/>
    <property type="match status" value="1"/>
</dbReference>
<comment type="caution">
    <text evidence="5">The sequence shown here is derived from an EMBL/GenBank/DDBJ whole genome shotgun (WGS) entry which is preliminary data.</text>
</comment>
<dbReference type="Pfam" id="PF00425">
    <property type="entry name" value="Chorismate_bind"/>
    <property type="match status" value="1"/>
</dbReference>
<sequence length="464" mass="51990">MNPITLDFPYHEDSSQLFEALAHSPWAVFLDSGSPHGMQGRYDILSADPVRVLITHGEETRIQHNDGTMERSREDPFHLLREALGPAVEGVEGIPFSGGAIGYFGYDLGRRLERLPTLAEDIEHLPEMAVGIYDWSLVVDHQEQRSCLVGQNPARLERYRRLLQRVPERSTQTRTTLPYRVLGEVCSNMTRDEYLGSIARIKRYILDGDCYQVNFAQRFSVAAEGDPWQAYKGLRQLNAAPFAAYLNMPHCQVLSTSPERFLEVRDGRVVTKPIKGTAPRGEDPIEDMMLAEMLKNSGKDQAENLMIVDLLRNDLGKVCAIGSVEVPELFKLESFARVHHLVSKVVGRLAEGEDALSLLRACFPGGSITGAPKLRAMEIIEELEPHRRGIYCGSIGYIGFNGDMDCNIAIRTMVHSEEITRLWAGGGIVADSDPEAEYRETYHKASALLDLLQRMEKMNSERCG</sequence>
<dbReference type="RefSeq" id="WP_069127065.1">
    <property type="nucleotide sequence ID" value="NZ_MARB01000022.1"/>
</dbReference>
<evidence type="ECO:0000313" key="6">
    <source>
        <dbReference type="Proteomes" id="UP000094769"/>
    </source>
</evidence>
<dbReference type="NCBIfam" id="TIGR00553">
    <property type="entry name" value="pabB"/>
    <property type="match status" value="1"/>
</dbReference>
<name>A0A7Z0VJR5_9GAMM</name>
<dbReference type="InterPro" id="IPR005802">
    <property type="entry name" value="ADC_synth_comp_1"/>
</dbReference>
<keyword evidence="6" id="KW-1185">Reference proteome</keyword>
<gene>
    <name evidence="5" type="primary">pabB</name>
    <name evidence="5" type="ORF">CODIS_33380</name>
</gene>
<evidence type="ECO:0000259" key="4">
    <source>
        <dbReference type="Pfam" id="PF04715"/>
    </source>
</evidence>
<dbReference type="Gene3D" id="3.60.120.10">
    <property type="entry name" value="Anthranilate synthase"/>
    <property type="match status" value="1"/>
</dbReference>
<evidence type="ECO:0000256" key="2">
    <source>
        <dbReference type="ARBA" id="ARBA00022679"/>
    </source>
</evidence>
<keyword evidence="5" id="KW-0032">Aminotransferase</keyword>
<dbReference type="EMBL" id="MARB01000022">
    <property type="protein sequence ID" value="ODJ86419.1"/>
    <property type="molecule type" value="Genomic_DNA"/>
</dbReference>
<dbReference type="InterPro" id="IPR005801">
    <property type="entry name" value="ADC_synthase"/>
</dbReference>
<dbReference type="Proteomes" id="UP000094769">
    <property type="component" value="Unassembled WGS sequence"/>
</dbReference>
<evidence type="ECO:0000313" key="5">
    <source>
        <dbReference type="EMBL" id="ODJ86419.1"/>
    </source>
</evidence>
<feature type="domain" description="Chorismate-utilising enzyme C-terminal" evidence="3">
    <location>
        <begin position="191"/>
        <end position="444"/>
    </location>
</feature>
<feature type="domain" description="Anthranilate synthase component I N-terminal" evidence="4">
    <location>
        <begin position="16"/>
        <end position="145"/>
    </location>
</feature>
<evidence type="ECO:0000256" key="1">
    <source>
        <dbReference type="ARBA" id="ARBA00013139"/>
    </source>
</evidence>
<dbReference type="InterPro" id="IPR006805">
    <property type="entry name" value="Anth_synth_I_N"/>
</dbReference>
<protein>
    <recommendedName>
        <fullName evidence="1">aminodeoxychorismate synthase</fullName>
        <ecNumber evidence="1">2.6.1.85</ecNumber>
    </recommendedName>
</protein>
<dbReference type="AlphaFoldDB" id="A0A7Z0VJR5"/>
<dbReference type="PANTHER" id="PTHR11236">
    <property type="entry name" value="AMINOBENZOATE/ANTHRANILATE SYNTHASE"/>
    <property type="match status" value="1"/>
</dbReference>
<dbReference type="InterPro" id="IPR015890">
    <property type="entry name" value="Chorismate_C"/>
</dbReference>
<dbReference type="PANTHER" id="PTHR11236:SF50">
    <property type="entry name" value="AMINODEOXYCHORISMATE SYNTHASE COMPONENT 1"/>
    <property type="match status" value="1"/>
</dbReference>
<dbReference type="OrthoDB" id="9803598at2"/>